<protein>
    <submittedName>
        <fullName evidence="1">Uncharacterized protein</fullName>
    </submittedName>
</protein>
<dbReference type="AlphaFoldDB" id="A0A7S1AAV2"/>
<reference evidence="1" key="1">
    <citation type="submission" date="2021-01" db="EMBL/GenBank/DDBJ databases">
        <authorList>
            <person name="Corre E."/>
            <person name="Pelletier E."/>
            <person name="Niang G."/>
            <person name="Scheremetjew M."/>
            <person name="Finn R."/>
            <person name="Kale V."/>
            <person name="Holt S."/>
            <person name="Cochrane G."/>
            <person name="Meng A."/>
            <person name="Brown T."/>
            <person name="Cohen L."/>
        </authorList>
    </citation>
    <scope>NUCLEOTIDE SEQUENCE</scope>
</reference>
<proteinExistence type="predicted"/>
<name>A0A7S1AAV2_NOCSC</name>
<accession>A0A7S1AAV2</accession>
<sequence>MGNSVAGEAGDYNEAGTHYEKATFDTKDQTYQTYQTQYSTVQTQVPPSESHTLSTRKQRWGGCCAAEVEEYHDGSDRSTKIPEMYRVSKPSFFGAPAERDEQDSIAEYYADLMVKLKLILQTWKQRALPTVEAYRDSQDVYSLIRGLGAVDAHLAQKYLDQRGISDAGRFELEKNYMELRAFQQRQPVRKTVC</sequence>
<gene>
    <name evidence="1" type="ORF">NSCI0253_LOCUS21786</name>
</gene>
<organism evidence="1">
    <name type="scientific">Noctiluca scintillans</name>
    <name type="common">Sea sparkle</name>
    <name type="synonym">Red tide dinoflagellate</name>
    <dbReference type="NCBI Taxonomy" id="2966"/>
    <lineage>
        <taxon>Eukaryota</taxon>
        <taxon>Sar</taxon>
        <taxon>Alveolata</taxon>
        <taxon>Dinophyceae</taxon>
        <taxon>Noctilucales</taxon>
        <taxon>Noctilucaceae</taxon>
        <taxon>Noctiluca</taxon>
    </lineage>
</organism>
<dbReference type="EMBL" id="HBFQ01030923">
    <property type="protein sequence ID" value="CAD8847436.1"/>
    <property type="molecule type" value="Transcribed_RNA"/>
</dbReference>
<evidence type="ECO:0000313" key="1">
    <source>
        <dbReference type="EMBL" id="CAD8847436.1"/>
    </source>
</evidence>